<evidence type="ECO:0000259" key="8">
    <source>
        <dbReference type="Pfam" id="PF04545"/>
    </source>
</evidence>
<dbReference type="InterPro" id="IPR039425">
    <property type="entry name" value="RNA_pol_sigma-70-like"/>
</dbReference>
<dbReference type="RefSeq" id="WP_103939781.1">
    <property type="nucleotide sequence ID" value="NZ_FNVO01000010.1"/>
</dbReference>
<keyword evidence="3" id="KW-0731">Sigma factor</keyword>
<proteinExistence type="inferred from homology"/>
<dbReference type="NCBIfam" id="TIGR02983">
    <property type="entry name" value="SigE-fam_strep"/>
    <property type="match status" value="1"/>
</dbReference>
<dbReference type="InterPro" id="IPR013324">
    <property type="entry name" value="RNA_pol_sigma_r3/r4-like"/>
</dbReference>
<evidence type="ECO:0000256" key="3">
    <source>
        <dbReference type="ARBA" id="ARBA00023082"/>
    </source>
</evidence>
<comment type="similarity">
    <text evidence="1">Belongs to the sigma-70 factor family. ECF subfamily.</text>
</comment>
<dbReference type="NCBIfam" id="TIGR02937">
    <property type="entry name" value="sigma70-ECF"/>
    <property type="match status" value="1"/>
</dbReference>
<feature type="region of interest" description="Disordered" evidence="6">
    <location>
        <begin position="73"/>
        <end position="92"/>
    </location>
</feature>
<dbReference type="EMBL" id="FNVO01000010">
    <property type="protein sequence ID" value="SEG72943.1"/>
    <property type="molecule type" value="Genomic_DNA"/>
</dbReference>
<dbReference type="Gene3D" id="1.10.1740.10">
    <property type="match status" value="1"/>
</dbReference>
<keyword evidence="5" id="KW-0804">Transcription</keyword>
<sequence length="167" mass="18795">MADEEYLEFASARSGHLFRTACLLTGDWHLAEDLVQETLGKVYRSWRKVSRADNPAAYSEAILVRTFLSHRRRRSSAERPTASLPDRPGTGDAVDGTALRMTLLDGLARLPVQDRAVLVLRFWEDRSVSETATVLHLSAGAVRNRSMRALERLREVLGDQFLDVTSR</sequence>
<evidence type="ECO:0000256" key="1">
    <source>
        <dbReference type="ARBA" id="ARBA00010641"/>
    </source>
</evidence>
<dbReference type="PANTHER" id="PTHR43133:SF50">
    <property type="entry name" value="ECF RNA POLYMERASE SIGMA FACTOR SIGM"/>
    <property type="match status" value="1"/>
</dbReference>
<evidence type="ECO:0000256" key="5">
    <source>
        <dbReference type="ARBA" id="ARBA00023163"/>
    </source>
</evidence>
<protein>
    <submittedName>
        <fullName evidence="9">RNA polymerase sigma-70 factor, sigma-E family</fullName>
    </submittedName>
</protein>
<evidence type="ECO:0000256" key="2">
    <source>
        <dbReference type="ARBA" id="ARBA00023015"/>
    </source>
</evidence>
<dbReference type="AlphaFoldDB" id="A0A1H6CJJ1"/>
<dbReference type="OrthoDB" id="3785047at2"/>
<dbReference type="SUPFAM" id="SSF88946">
    <property type="entry name" value="Sigma2 domain of RNA polymerase sigma factors"/>
    <property type="match status" value="1"/>
</dbReference>
<dbReference type="SUPFAM" id="SSF88659">
    <property type="entry name" value="Sigma3 and sigma4 domains of RNA polymerase sigma factors"/>
    <property type="match status" value="1"/>
</dbReference>
<keyword evidence="4" id="KW-0238">DNA-binding</keyword>
<dbReference type="PANTHER" id="PTHR43133">
    <property type="entry name" value="RNA POLYMERASE ECF-TYPE SIGMA FACTO"/>
    <property type="match status" value="1"/>
</dbReference>
<feature type="domain" description="RNA polymerase sigma-70 region 4" evidence="8">
    <location>
        <begin position="107"/>
        <end position="155"/>
    </location>
</feature>
<evidence type="ECO:0000313" key="9">
    <source>
        <dbReference type="EMBL" id="SEG72943.1"/>
    </source>
</evidence>
<dbReference type="InterPro" id="IPR014284">
    <property type="entry name" value="RNA_pol_sigma-70_dom"/>
</dbReference>
<dbReference type="GO" id="GO:0006352">
    <property type="term" value="P:DNA-templated transcription initiation"/>
    <property type="evidence" value="ECO:0007669"/>
    <property type="project" value="InterPro"/>
</dbReference>
<evidence type="ECO:0000313" key="10">
    <source>
        <dbReference type="Proteomes" id="UP000236723"/>
    </source>
</evidence>
<gene>
    <name evidence="9" type="ORF">SAMN04489712_11053</name>
</gene>
<evidence type="ECO:0000259" key="7">
    <source>
        <dbReference type="Pfam" id="PF04542"/>
    </source>
</evidence>
<evidence type="ECO:0000256" key="4">
    <source>
        <dbReference type="ARBA" id="ARBA00023125"/>
    </source>
</evidence>
<dbReference type="InterPro" id="IPR014325">
    <property type="entry name" value="RNA_pol_sigma-E_actinobac"/>
</dbReference>
<organism evidence="9 10">
    <name type="scientific">Thermomonospora echinospora</name>
    <dbReference type="NCBI Taxonomy" id="1992"/>
    <lineage>
        <taxon>Bacteria</taxon>
        <taxon>Bacillati</taxon>
        <taxon>Actinomycetota</taxon>
        <taxon>Actinomycetes</taxon>
        <taxon>Streptosporangiales</taxon>
        <taxon>Thermomonosporaceae</taxon>
        <taxon>Thermomonospora</taxon>
    </lineage>
</organism>
<dbReference type="InterPro" id="IPR036388">
    <property type="entry name" value="WH-like_DNA-bd_sf"/>
</dbReference>
<keyword evidence="10" id="KW-1185">Reference proteome</keyword>
<dbReference type="Pfam" id="PF04545">
    <property type="entry name" value="Sigma70_r4"/>
    <property type="match status" value="1"/>
</dbReference>
<reference evidence="10" key="1">
    <citation type="submission" date="2016-10" db="EMBL/GenBank/DDBJ databases">
        <authorList>
            <person name="Varghese N."/>
            <person name="Submissions S."/>
        </authorList>
    </citation>
    <scope>NUCLEOTIDE SEQUENCE [LARGE SCALE GENOMIC DNA]</scope>
    <source>
        <strain evidence="10">DSM 43163</strain>
    </source>
</reference>
<evidence type="ECO:0000256" key="6">
    <source>
        <dbReference type="SAM" id="MobiDB-lite"/>
    </source>
</evidence>
<dbReference type="Gene3D" id="1.10.10.10">
    <property type="entry name" value="Winged helix-like DNA-binding domain superfamily/Winged helix DNA-binding domain"/>
    <property type="match status" value="1"/>
</dbReference>
<accession>A0A1H6CJJ1</accession>
<dbReference type="Pfam" id="PF04542">
    <property type="entry name" value="Sigma70_r2"/>
    <property type="match status" value="1"/>
</dbReference>
<feature type="domain" description="RNA polymerase sigma-70 region 2" evidence="7">
    <location>
        <begin position="16"/>
        <end position="75"/>
    </location>
</feature>
<dbReference type="CDD" id="cd06171">
    <property type="entry name" value="Sigma70_r4"/>
    <property type="match status" value="1"/>
</dbReference>
<dbReference type="Proteomes" id="UP000236723">
    <property type="component" value="Unassembled WGS sequence"/>
</dbReference>
<dbReference type="InterPro" id="IPR007627">
    <property type="entry name" value="RNA_pol_sigma70_r2"/>
</dbReference>
<dbReference type="GO" id="GO:0003677">
    <property type="term" value="F:DNA binding"/>
    <property type="evidence" value="ECO:0007669"/>
    <property type="project" value="UniProtKB-KW"/>
</dbReference>
<name>A0A1H6CJJ1_9ACTN</name>
<dbReference type="InterPro" id="IPR007630">
    <property type="entry name" value="RNA_pol_sigma70_r4"/>
</dbReference>
<dbReference type="GO" id="GO:0016987">
    <property type="term" value="F:sigma factor activity"/>
    <property type="evidence" value="ECO:0007669"/>
    <property type="project" value="UniProtKB-KW"/>
</dbReference>
<dbReference type="InterPro" id="IPR013325">
    <property type="entry name" value="RNA_pol_sigma_r2"/>
</dbReference>
<keyword evidence="2" id="KW-0805">Transcription regulation</keyword>